<evidence type="ECO:0000256" key="1">
    <source>
        <dbReference type="ARBA" id="ARBA00004123"/>
    </source>
</evidence>
<dbReference type="EMBL" id="KL198023">
    <property type="protein sequence ID" value="KDQ17786.1"/>
    <property type="molecule type" value="Genomic_DNA"/>
</dbReference>
<proteinExistence type="predicted"/>
<evidence type="ECO:0000313" key="4">
    <source>
        <dbReference type="EMBL" id="KDQ17786.1"/>
    </source>
</evidence>
<sequence length="99" mass="11234">MAPDISQLKAELKAWERAFKSEHNREPSKDDMKRVPEMGERGEVQIVQIPSEEARRHFGIGEVVFDDKVKGQTCHRHHDVYGPHEAPAAYDAPQVGCKV</sequence>
<feature type="region of interest" description="Disordered" evidence="3">
    <location>
        <begin position="21"/>
        <end position="41"/>
    </location>
</feature>
<dbReference type="GO" id="GO:0005634">
    <property type="term" value="C:nucleus"/>
    <property type="evidence" value="ECO:0007669"/>
    <property type="project" value="UniProtKB-SubCell"/>
</dbReference>
<accession>A0A067N1Z1</accession>
<gene>
    <name evidence="4" type="ORF">BOTBODRAFT_583216</name>
</gene>
<comment type="subcellular location">
    <subcellularLocation>
        <location evidence="1">Nucleus</location>
    </subcellularLocation>
</comment>
<dbReference type="Gene3D" id="1.10.10.1460">
    <property type="match status" value="1"/>
</dbReference>
<dbReference type="OrthoDB" id="8775810at2759"/>
<dbReference type="HOGENOM" id="CLU_2320030_0_0_1"/>
<organism evidence="4 5">
    <name type="scientific">Botryobasidium botryosum (strain FD-172 SS1)</name>
    <dbReference type="NCBI Taxonomy" id="930990"/>
    <lineage>
        <taxon>Eukaryota</taxon>
        <taxon>Fungi</taxon>
        <taxon>Dikarya</taxon>
        <taxon>Basidiomycota</taxon>
        <taxon>Agaricomycotina</taxon>
        <taxon>Agaricomycetes</taxon>
        <taxon>Cantharellales</taxon>
        <taxon>Botryobasidiaceae</taxon>
        <taxon>Botryobasidium</taxon>
    </lineage>
</organism>
<evidence type="ECO:0000256" key="3">
    <source>
        <dbReference type="SAM" id="MobiDB-lite"/>
    </source>
</evidence>
<evidence type="ECO:0000256" key="2">
    <source>
        <dbReference type="ARBA" id="ARBA00023242"/>
    </source>
</evidence>
<evidence type="ECO:0000313" key="5">
    <source>
        <dbReference type="Proteomes" id="UP000027195"/>
    </source>
</evidence>
<dbReference type="InterPro" id="IPR021110">
    <property type="entry name" value="DNA_rep_checkpnt_protein"/>
</dbReference>
<dbReference type="AlphaFoldDB" id="A0A067N1Z1"/>
<reference evidence="5" key="1">
    <citation type="journal article" date="2014" name="Proc. Natl. Acad. Sci. U.S.A.">
        <title>Extensive sampling of basidiomycete genomes demonstrates inadequacy of the white-rot/brown-rot paradigm for wood decay fungi.</title>
        <authorList>
            <person name="Riley R."/>
            <person name="Salamov A.A."/>
            <person name="Brown D.W."/>
            <person name="Nagy L.G."/>
            <person name="Floudas D."/>
            <person name="Held B.W."/>
            <person name="Levasseur A."/>
            <person name="Lombard V."/>
            <person name="Morin E."/>
            <person name="Otillar R."/>
            <person name="Lindquist E.A."/>
            <person name="Sun H."/>
            <person name="LaButti K.M."/>
            <person name="Schmutz J."/>
            <person name="Jabbour D."/>
            <person name="Luo H."/>
            <person name="Baker S.E."/>
            <person name="Pisabarro A.G."/>
            <person name="Walton J.D."/>
            <person name="Blanchette R.A."/>
            <person name="Henrissat B."/>
            <person name="Martin F."/>
            <person name="Cullen D."/>
            <person name="Hibbett D.S."/>
            <person name="Grigoriev I.V."/>
        </authorList>
    </citation>
    <scope>NUCLEOTIDE SEQUENCE [LARGE SCALE GENOMIC DNA]</scope>
    <source>
        <strain evidence="5">FD-172 SS1</strain>
    </source>
</reference>
<keyword evidence="2" id="KW-0539">Nucleus</keyword>
<dbReference type="Proteomes" id="UP000027195">
    <property type="component" value="Unassembled WGS sequence"/>
</dbReference>
<name>A0A067N1Z1_BOTB1</name>
<keyword evidence="5" id="KW-1185">Reference proteome</keyword>
<dbReference type="Pfam" id="PF11719">
    <property type="entry name" value="Drc1-Sld2"/>
    <property type="match status" value="1"/>
</dbReference>
<protein>
    <submittedName>
        <fullName evidence="4">Uncharacterized protein</fullName>
    </submittedName>
</protein>
<dbReference type="GO" id="GO:0006260">
    <property type="term" value="P:DNA replication"/>
    <property type="evidence" value="ECO:0007669"/>
    <property type="project" value="InterPro"/>
</dbReference>
<dbReference type="InParanoid" id="A0A067N1Z1"/>